<feature type="signal peptide" evidence="1">
    <location>
        <begin position="1"/>
        <end position="21"/>
    </location>
</feature>
<dbReference type="EMBL" id="AMWK01000008">
    <property type="protein sequence ID" value="ENY53868.1"/>
    <property type="molecule type" value="Genomic_DNA"/>
</dbReference>
<gene>
    <name evidence="2" type="ORF">MALK_4750</name>
</gene>
<dbReference type="eggNOG" id="ENOG5033VQJ">
    <property type="taxonomic scope" value="Bacteria"/>
</dbReference>
<keyword evidence="3" id="KW-1185">Reference proteome</keyword>
<evidence type="ECO:0000313" key="2">
    <source>
        <dbReference type="EMBL" id="ENY53868.1"/>
    </source>
</evidence>
<dbReference type="RefSeq" id="WP_002881656.1">
    <property type="nucleotide sequence ID" value="NZ_AMWK01000008.1"/>
</dbReference>
<dbReference type="NCBIfam" id="TIGR04313">
    <property type="entry name" value="aro_clust_Mycop"/>
    <property type="match status" value="1"/>
</dbReference>
<feature type="chain" id="PRO_5004153512" description="Lipoprotein" evidence="1">
    <location>
        <begin position="22"/>
        <end position="282"/>
    </location>
</feature>
<name>N9UAD0_9BACT</name>
<dbReference type="PATRIC" id="fig|1188234.3.peg.451"/>
<dbReference type="OrthoDB" id="401212at2"/>
<evidence type="ECO:0000313" key="3">
    <source>
        <dbReference type="Proteomes" id="UP000013137"/>
    </source>
</evidence>
<accession>N9UAD0</accession>
<evidence type="ECO:0000256" key="1">
    <source>
        <dbReference type="SAM" id="SignalP"/>
    </source>
</evidence>
<comment type="caution">
    <text evidence="2">The sequence shown here is derived from an EMBL/GenBank/DDBJ whole genome shotgun (WGS) entry which is preliminary data.</text>
</comment>
<reference evidence="2 3" key="1">
    <citation type="journal article" date="2013" name="Genome Announc.">
        <title>Draft Genome Sequences of Mycoplasma alkalescens, Mycoplasma arginini, and Mycoplasma bovigenitalium, Three Species with Equivocal Pathogenic Status for Cattle.</title>
        <authorList>
            <person name="Manso-Silvan L."/>
            <person name="Tardy F."/>
            <person name="Baranowski E."/>
            <person name="Barre A."/>
            <person name="Blanchard A."/>
            <person name="Breton M."/>
            <person name="Couture C."/>
            <person name="Citti C."/>
            <person name="Dordet-Frisoni E."/>
            <person name="Dupuy V."/>
            <person name="Gaurivaud P."/>
            <person name="Jacob D."/>
            <person name="Lemaitre C."/>
            <person name="Nikolski M."/>
            <person name="Nouvel L.X."/>
            <person name="Poumarat F."/>
            <person name="Thebault P."/>
            <person name="Theil S."/>
            <person name="Thiaucourt F."/>
            <person name="Sirand-Pugnet P."/>
        </authorList>
    </citation>
    <scope>NUCLEOTIDE SEQUENCE [LARGE SCALE GENOMIC DNA]</scope>
    <source>
        <strain evidence="2 3">14918</strain>
    </source>
</reference>
<dbReference type="Proteomes" id="UP000013137">
    <property type="component" value="Unassembled WGS sequence"/>
</dbReference>
<dbReference type="AlphaFoldDB" id="N9UAD0"/>
<keyword evidence="1" id="KW-0732">Signal</keyword>
<sequence length="282" mass="33168">MKKIKKLILIPSLLINTLITSTLVSCINTTESSELRNKIPTGFEVNPITKNNDEIRTKEILNKLLKLTFKEDKIKKTNFLNSQNNDEILLSNLKELSKKLIESIKNGDSVEKLIDFYSQNWFFILKNIDKLKWKFLEWWKFDEYIDQTNKKNNAKHSKEFLDKLKRLSNPNDHIFINNYFDDLIEGGESAHYKDKYVYYLKKDKLIIRLLISKNNENEVTFDRIIFFPRSLNNKIIVKLISDAIHNGILHHNQQAYNDFEKAIVGNYNEPGLGVLVTNEKIK</sequence>
<evidence type="ECO:0008006" key="4">
    <source>
        <dbReference type="Google" id="ProtNLM"/>
    </source>
</evidence>
<dbReference type="PROSITE" id="PS51257">
    <property type="entry name" value="PROKAR_LIPOPROTEIN"/>
    <property type="match status" value="1"/>
</dbReference>
<dbReference type="InterPro" id="IPR027593">
    <property type="entry name" value="Aro_clust"/>
</dbReference>
<proteinExistence type="predicted"/>
<protein>
    <recommendedName>
        <fullName evidence="4">Lipoprotein</fullName>
    </recommendedName>
</protein>
<organism evidence="2 3">
    <name type="scientific">Metamycoplasma alkalescens 14918</name>
    <dbReference type="NCBI Taxonomy" id="1188234"/>
    <lineage>
        <taxon>Bacteria</taxon>
        <taxon>Bacillati</taxon>
        <taxon>Mycoplasmatota</taxon>
        <taxon>Mycoplasmoidales</taxon>
        <taxon>Metamycoplasmataceae</taxon>
        <taxon>Metamycoplasma</taxon>
    </lineage>
</organism>